<accession>A0AAJ0FB78</accession>
<keyword evidence="1" id="KW-1133">Transmembrane helix</keyword>
<feature type="transmembrane region" description="Helical" evidence="1">
    <location>
        <begin position="12"/>
        <end position="36"/>
    </location>
</feature>
<reference evidence="2" key="1">
    <citation type="submission" date="2023-06" db="EMBL/GenBank/DDBJ databases">
        <title>Genome-scale phylogeny and comparative genomics of the fungal order Sordariales.</title>
        <authorList>
            <consortium name="Lawrence Berkeley National Laboratory"/>
            <person name="Hensen N."/>
            <person name="Bonometti L."/>
            <person name="Westerberg I."/>
            <person name="Brannstrom I.O."/>
            <person name="Guillou S."/>
            <person name="Cros-Aarteil S."/>
            <person name="Calhoun S."/>
            <person name="Haridas S."/>
            <person name="Kuo A."/>
            <person name="Mondo S."/>
            <person name="Pangilinan J."/>
            <person name="Riley R."/>
            <person name="Labutti K."/>
            <person name="Andreopoulos B."/>
            <person name="Lipzen A."/>
            <person name="Chen C."/>
            <person name="Yanf M."/>
            <person name="Daum C."/>
            <person name="Ng V."/>
            <person name="Clum A."/>
            <person name="Steindorff A."/>
            <person name="Ohm R."/>
            <person name="Martin F."/>
            <person name="Silar P."/>
            <person name="Natvig D."/>
            <person name="Lalanne C."/>
            <person name="Gautier V."/>
            <person name="Ament-Velasquez S.L."/>
            <person name="Kruys A."/>
            <person name="Hutchinson M.I."/>
            <person name="Powell A.J."/>
            <person name="Barry K."/>
            <person name="Miller A.N."/>
            <person name="Grigoriev I.V."/>
            <person name="Debuchy R."/>
            <person name="Gladieux P."/>
            <person name="Thoren M.H."/>
            <person name="Johannesson H."/>
        </authorList>
    </citation>
    <scope>NUCLEOTIDE SEQUENCE</scope>
    <source>
        <strain evidence="2">PSN4</strain>
    </source>
</reference>
<dbReference type="AlphaFoldDB" id="A0AAJ0FB78"/>
<proteinExistence type="predicted"/>
<organism evidence="2 3">
    <name type="scientific">Echria macrotheca</name>
    <dbReference type="NCBI Taxonomy" id="438768"/>
    <lineage>
        <taxon>Eukaryota</taxon>
        <taxon>Fungi</taxon>
        <taxon>Dikarya</taxon>
        <taxon>Ascomycota</taxon>
        <taxon>Pezizomycotina</taxon>
        <taxon>Sordariomycetes</taxon>
        <taxon>Sordariomycetidae</taxon>
        <taxon>Sordariales</taxon>
        <taxon>Schizotheciaceae</taxon>
        <taxon>Echria</taxon>
    </lineage>
</organism>
<dbReference type="EMBL" id="MU839834">
    <property type="protein sequence ID" value="KAK1755039.1"/>
    <property type="molecule type" value="Genomic_DNA"/>
</dbReference>
<evidence type="ECO:0000256" key="1">
    <source>
        <dbReference type="SAM" id="Phobius"/>
    </source>
</evidence>
<keyword evidence="1" id="KW-0472">Membrane</keyword>
<sequence length="77" mass="8811">MVRTTEQAGRQAVFVSVSSRLIFWGVVAAVCCILPTRRHSRFRTKKIAREVLEWTGLGWAGWVLSWNGGRYLPTHRP</sequence>
<protein>
    <submittedName>
        <fullName evidence="2">Uncharacterized protein</fullName>
    </submittedName>
</protein>
<comment type="caution">
    <text evidence="2">The sequence shown here is derived from an EMBL/GenBank/DDBJ whole genome shotgun (WGS) entry which is preliminary data.</text>
</comment>
<keyword evidence="1" id="KW-0812">Transmembrane</keyword>
<gene>
    <name evidence="2" type="ORF">QBC47DRAFT_382573</name>
</gene>
<keyword evidence="3" id="KW-1185">Reference proteome</keyword>
<name>A0AAJ0FB78_9PEZI</name>
<evidence type="ECO:0000313" key="3">
    <source>
        <dbReference type="Proteomes" id="UP001239445"/>
    </source>
</evidence>
<dbReference type="Proteomes" id="UP001239445">
    <property type="component" value="Unassembled WGS sequence"/>
</dbReference>
<evidence type="ECO:0000313" key="2">
    <source>
        <dbReference type="EMBL" id="KAK1755039.1"/>
    </source>
</evidence>